<protein>
    <submittedName>
        <fullName evidence="2">Hypothetical_protein</fullName>
    </submittedName>
</protein>
<dbReference type="EMBL" id="CAXDID020000289">
    <property type="protein sequence ID" value="CAL6071157.1"/>
    <property type="molecule type" value="Genomic_DNA"/>
</dbReference>
<evidence type="ECO:0000313" key="2">
    <source>
        <dbReference type="EMBL" id="CAL6071157.1"/>
    </source>
</evidence>
<dbReference type="Proteomes" id="UP001642409">
    <property type="component" value="Unassembled WGS sequence"/>
</dbReference>
<accession>A0AA86TBM2</accession>
<sequence>MLPIIESKRLFTQQKARFSLYSDLFQQGDVKFKQSPKYQKSVSLSVLEKYIPKQTNDVKQEVFQSVQQPVKMQQIKQLKHRLQESKKEILQLQLKEQKCYLQEKANDKQMRKLYQWVSTIYARYM</sequence>
<comment type="caution">
    <text evidence="1">The sequence shown here is derived from an EMBL/GenBank/DDBJ whole genome shotgun (WGS) entry which is preliminary data.</text>
</comment>
<reference evidence="2 3" key="2">
    <citation type="submission" date="2024-07" db="EMBL/GenBank/DDBJ databases">
        <authorList>
            <person name="Akdeniz Z."/>
        </authorList>
    </citation>
    <scope>NUCLEOTIDE SEQUENCE [LARGE SCALE GENOMIC DNA]</scope>
</reference>
<name>A0AA86TBM2_9EUKA</name>
<dbReference type="AlphaFoldDB" id="A0AA86TBM2"/>
<organism evidence="1">
    <name type="scientific">Hexamita inflata</name>
    <dbReference type="NCBI Taxonomy" id="28002"/>
    <lineage>
        <taxon>Eukaryota</taxon>
        <taxon>Metamonada</taxon>
        <taxon>Diplomonadida</taxon>
        <taxon>Hexamitidae</taxon>
        <taxon>Hexamitinae</taxon>
        <taxon>Hexamita</taxon>
    </lineage>
</organism>
<dbReference type="EMBL" id="CATOUU010000026">
    <property type="protein sequence ID" value="CAI9913525.1"/>
    <property type="molecule type" value="Genomic_DNA"/>
</dbReference>
<gene>
    <name evidence="1" type="ORF">HINF_LOCUS1170</name>
    <name evidence="2" type="ORF">HINF_LOCUS55010</name>
</gene>
<evidence type="ECO:0000313" key="3">
    <source>
        <dbReference type="Proteomes" id="UP001642409"/>
    </source>
</evidence>
<keyword evidence="3" id="KW-1185">Reference proteome</keyword>
<proteinExistence type="predicted"/>
<evidence type="ECO:0000313" key="1">
    <source>
        <dbReference type="EMBL" id="CAI9913525.1"/>
    </source>
</evidence>
<reference evidence="1" key="1">
    <citation type="submission" date="2023-06" db="EMBL/GenBank/DDBJ databases">
        <authorList>
            <person name="Kurt Z."/>
        </authorList>
    </citation>
    <scope>NUCLEOTIDE SEQUENCE</scope>
</reference>